<dbReference type="InterPro" id="IPR053747">
    <property type="entry name" value="Fluoresc_Recovery_Reg"/>
</dbReference>
<proteinExistence type="predicted"/>
<sequence length="112" mass="13135">MIGTQFKWSRTEKVLARRVFDKAYKREMEDLTNGVRAMLADNADGRAIWRIQECLSEQRYATDNKYDYRYSVLISVFGRLLGEGRIHATDIEGLGEDKLEQIRSIADFIRKR</sequence>
<accession>A0A451A0M9</accession>
<dbReference type="EMBL" id="CAADFS010000108">
    <property type="protein sequence ID" value="VFK50550.1"/>
    <property type="molecule type" value="Genomic_DNA"/>
</dbReference>
<gene>
    <name evidence="1" type="ORF">BECKTC1821D_GA0114238_11086</name>
    <name evidence="2" type="ORF">BECKTC1821F_GA0114240_10352</name>
</gene>
<name>A0A451A0M9_9GAMM</name>
<dbReference type="GO" id="GO:0042651">
    <property type="term" value="C:thylakoid membrane"/>
    <property type="evidence" value="ECO:0007669"/>
    <property type="project" value="InterPro"/>
</dbReference>
<protein>
    <submittedName>
        <fullName evidence="2">Uncharacterized protein</fullName>
    </submittedName>
</protein>
<dbReference type="Pfam" id="PF18032">
    <property type="entry name" value="FRP"/>
    <property type="match status" value="1"/>
</dbReference>
<evidence type="ECO:0000313" key="1">
    <source>
        <dbReference type="EMBL" id="VFK50550.1"/>
    </source>
</evidence>
<dbReference type="InterPro" id="IPR041601">
    <property type="entry name" value="FRP"/>
</dbReference>
<dbReference type="AlphaFoldDB" id="A0A451A0M9"/>
<dbReference type="Gene3D" id="6.10.140.1840">
    <property type="match status" value="1"/>
</dbReference>
<organism evidence="2">
    <name type="scientific">Candidatus Kentrum sp. TC</name>
    <dbReference type="NCBI Taxonomy" id="2126339"/>
    <lineage>
        <taxon>Bacteria</taxon>
        <taxon>Pseudomonadati</taxon>
        <taxon>Pseudomonadota</taxon>
        <taxon>Gammaproteobacteria</taxon>
        <taxon>Candidatus Kentrum</taxon>
    </lineage>
</organism>
<dbReference type="EMBL" id="CAADFW010000035">
    <property type="protein sequence ID" value="VFK59575.1"/>
    <property type="molecule type" value="Genomic_DNA"/>
</dbReference>
<reference evidence="2" key="1">
    <citation type="submission" date="2019-02" db="EMBL/GenBank/DDBJ databases">
        <authorList>
            <person name="Gruber-Vodicka R. H."/>
            <person name="Seah K. B. B."/>
        </authorList>
    </citation>
    <scope>NUCLEOTIDE SEQUENCE</scope>
    <source>
        <strain evidence="1">BECK_BZ123</strain>
        <strain evidence="2">BECK_BZ126</strain>
    </source>
</reference>
<evidence type="ECO:0000313" key="2">
    <source>
        <dbReference type="EMBL" id="VFK59575.1"/>
    </source>
</evidence>